<reference evidence="1" key="1">
    <citation type="journal article" date="2022" name="Int. J. Mol. Sci.">
        <title>Draft Genome of Tanacetum Coccineum: Genomic Comparison of Closely Related Tanacetum-Family Plants.</title>
        <authorList>
            <person name="Yamashiro T."/>
            <person name="Shiraishi A."/>
            <person name="Nakayama K."/>
            <person name="Satake H."/>
        </authorList>
    </citation>
    <scope>NUCLEOTIDE SEQUENCE</scope>
</reference>
<organism evidence="1 2">
    <name type="scientific">Tanacetum coccineum</name>
    <dbReference type="NCBI Taxonomy" id="301880"/>
    <lineage>
        <taxon>Eukaryota</taxon>
        <taxon>Viridiplantae</taxon>
        <taxon>Streptophyta</taxon>
        <taxon>Embryophyta</taxon>
        <taxon>Tracheophyta</taxon>
        <taxon>Spermatophyta</taxon>
        <taxon>Magnoliopsida</taxon>
        <taxon>eudicotyledons</taxon>
        <taxon>Gunneridae</taxon>
        <taxon>Pentapetalae</taxon>
        <taxon>asterids</taxon>
        <taxon>campanulids</taxon>
        <taxon>Asterales</taxon>
        <taxon>Asteraceae</taxon>
        <taxon>Asteroideae</taxon>
        <taxon>Anthemideae</taxon>
        <taxon>Anthemidinae</taxon>
        <taxon>Tanacetum</taxon>
    </lineage>
</organism>
<protein>
    <recommendedName>
        <fullName evidence="3">Transposase</fullName>
    </recommendedName>
</protein>
<accession>A0ABQ5CUP7</accession>
<sequence>MGSIHLHMLVVESESKDSWKWFLDCLGRAKSNILLNNMCEVQNRHLQDGRDLTKPLLSLYMQKIFKLIVRAAAKLKVEWKGSDFVLKKWELSGIPAPTCIASIWDQANNGIRLGIPSHNVFQFIG</sequence>
<name>A0ABQ5CUP7_9ASTR</name>
<comment type="caution">
    <text evidence="1">The sequence shown here is derived from an EMBL/GenBank/DDBJ whole genome shotgun (WGS) entry which is preliminary data.</text>
</comment>
<proteinExistence type="predicted"/>
<dbReference type="EMBL" id="BQNB010014653">
    <property type="protein sequence ID" value="GJT30785.1"/>
    <property type="molecule type" value="Genomic_DNA"/>
</dbReference>
<dbReference type="Proteomes" id="UP001151760">
    <property type="component" value="Unassembled WGS sequence"/>
</dbReference>
<keyword evidence="2" id="KW-1185">Reference proteome</keyword>
<evidence type="ECO:0008006" key="3">
    <source>
        <dbReference type="Google" id="ProtNLM"/>
    </source>
</evidence>
<evidence type="ECO:0000313" key="2">
    <source>
        <dbReference type="Proteomes" id="UP001151760"/>
    </source>
</evidence>
<gene>
    <name evidence="1" type="ORF">Tco_0911060</name>
</gene>
<evidence type="ECO:0000313" key="1">
    <source>
        <dbReference type="EMBL" id="GJT30785.1"/>
    </source>
</evidence>
<reference evidence="1" key="2">
    <citation type="submission" date="2022-01" db="EMBL/GenBank/DDBJ databases">
        <authorList>
            <person name="Yamashiro T."/>
            <person name="Shiraishi A."/>
            <person name="Satake H."/>
            <person name="Nakayama K."/>
        </authorList>
    </citation>
    <scope>NUCLEOTIDE SEQUENCE</scope>
</reference>